<reference evidence="1 2" key="1">
    <citation type="submission" date="2015-08" db="EMBL/GenBank/DDBJ databases">
        <title>Genome sequencing of Penicillium nordicum.</title>
        <authorList>
            <person name="Nguyen H.D."/>
            <person name="Seifert K.A."/>
        </authorList>
    </citation>
    <scope>NUCLEOTIDE SEQUENCE [LARGE SCALE GENOMIC DNA]</scope>
    <source>
        <strain evidence="1 2">DAOMC 185683</strain>
    </source>
</reference>
<name>A0A0M8PFR5_9EURO</name>
<evidence type="ECO:0000313" key="2">
    <source>
        <dbReference type="Proteomes" id="UP000037696"/>
    </source>
</evidence>
<gene>
    <name evidence="1" type="ORF">ACN38_g1226</name>
</gene>
<organism evidence="1 2">
    <name type="scientific">Penicillium nordicum</name>
    <dbReference type="NCBI Taxonomy" id="229535"/>
    <lineage>
        <taxon>Eukaryota</taxon>
        <taxon>Fungi</taxon>
        <taxon>Dikarya</taxon>
        <taxon>Ascomycota</taxon>
        <taxon>Pezizomycotina</taxon>
        <taxon>Eurotiomycetes</taxon>
        <taxon>Eurotiomycetidae</taxon>
        <taxon>Eurotiales</taxon>
        <taxon>Aspergillaceae</taxon>
        <taxon>Penicillium</taxon>
    </lineage>
</organism>
<proteinExistence type="predicted"/>
<dbReference type="AlphaFoldDB" id="A0A0M8PFR5"/>
<keyword evidence="2" id="KW-1185">Reference proteome</keyword>
<protein>
    <submittedName>
        <fullName evidence="1">Uncharacterized protein</fullName>
    </submittedName>
</protein>
<dbReference type="Proteomes" id="UP000037696">
    <property type="component" value="Unassembled WGS sequence"/>
</dbReference>
<comment type="caution">
    <text evidence="1">The sequence shown here is derived from an EMBL/GenBank/DDBJ whole genome shotgun (WGS) entry which is preliminary data.</text>
</comment>
<sequence>MAVIDTMSSAYSIHAEKPVQNLLSELPQNYIGQSHFGKTRQLWKLQQNPPIKLAPFLVDCWDLPADDLIGSYKSIKSPVGVISFCIHFTS</sequence>
<evidence type="ECO:0000313" key="1">
    <source>
        <dbReference type="EMBL" id="KOS47744.1"/>
    </source>
</evidence>
<accession>A0A0M8PFR5</accession>
<dbReference type="EMBL" id="LHQQ01000012">
    <property type="protein sequence ID" value="KOS47744.1"/>
    <property type="molecule type" value="Genomic_DNA"/>
</dbReference>